<feature type="compositionally biased region" description="Basic residues" evidence="2">
    <location>
        <begin position="762"/>
        <end position="772"/>
    </location>
</feature>
<feature type="coiled-coil region" evidence="1">
    <location>
        <begin position="599"/>
        <end position="651"/>
    </location>
</feature>
<evidence type="ECO:0000313" key="4">
    <source>
        <dbReference type="Proteomes" id="UP001162131"/>
    </source>
</evidence>
<dbReference type="InterPro" id="IPR052394">
    <property type="entry name" value="LRR-containing"/>
</dbReference>
<dbReference type="InterPro" id="IPR001611">
    <property type="entry name" value="Leu-rich_rpt"/>
</dbReference>
<keyword evidence="1" id="KW-0175">Coiled coil</keyword>
<proteinExistence type="predicted"/>
<dbReference type="InterPro" id="IPR032675">
    <property type="entry name" value="LRR_dom_sf"/>
</dbReference>
<dbReference type="Gene3D" id="3.80.10.10">
    <property type="entry name" value="Ribonuclease Inhibitor"/>
    <property type="match status" value="4"/>
</dbReference>
<evidence type="ECO:0000313" key="3">
    <source>
        <dbReference type="EMBL" id="CAG9322598.1"/>
    </source>
</evidence>
<organism evidence="3 4">
    <name type="scientific">Blepharisma stoltei</name>
    <dbReference type="NCBI Taxonomy" id="1481888"/>
    <lineage>
        <taxon>Eukaryota</taxon>
        <taxon>Sar</taxon>
        <taxon>Alveolata</taxon>
        <taxon>Ciliophora</taxon>
        <taxon>Postciliodesmatophora</taxon>
        <taxon>Heterotrichea</taxon>
        <taxon>Heterotrichida</taxon>
        <taxon>Blepharismidae</taxon>
        <taxon>Blepharisma</taxon>
    </lineage>
</organism>
<dbReference type="PROSITE" id="PS51450">
    <property type="entry name" value="LRR"/>
    <property type="match status" value="1"/>
</dbReference>
<dbReference type="EMBL" id="CAJZBQ010000032">
    <property type="protein sequence ID" value="CAG9322598.1"/>
    <property type="molecule type" value="Genomic_DNA"/>
</dbReference>
<keyword evidence="4" id="KW-1185">Reference proteome</keyword>
<feature type="compositionally biased region" description="Basic and acidic residues" evidence="2">
    <location>
        <begin position="21"/>
        <end position="30"/>
    </location>
</feature>
<feature type="region of interest" description="Disordered" evidence="2">
    <location>
        <begin position="705"/>
        <end position="772"/>
    </location>
</feature>
<evidence type="ECO:0000256" key="2">
    <source>
        <dbReference type="SAM" id="MobiDB-lite"/>
    </source>
</evidence>
<dbReference type="AlphaFoldDB" id="A0AAU9J358"/>
<dbReference type="SUPFAM" id="SSF52047">
    <property type="entry name" value="RNI-like"/>
    <property type="match status" value="1"/>
</dbReference>
<comment type="caution">
    <text evidence="3">The sequence shown here is derived from an EMBL/GenBank/DDBJ whole genome shotgun (WGS) entry which is preliminary data.</text>
</comment>
<feature type="region of interest" description="Disordered" evidence="2">
    <location>
        <begin position="20"/>
        <end position="47"/>
    </location>
</feature>
<dbReference type="Pfam" id="PF13516">
    <property type="entry name" value="LRR_6"/>
    <property type="match status" value="7"/>
</dbReference>
<feature type="compositionally biased region" description="Basic and acidic residues" evidence="2">
    <location>
        <begin position="716"/>
        <end position="728"/>
    </location>
</feature>
<reference evidence="3" key="1">
    <citation type="submission" date="2021-09" db="EMBL/GenBank/DDBJ databases">
        <authorList>
            <consortium name="AG Swart"/>
            <person name="Singh M."/>
            <person name="Singh A."/>
            <person name="Seah K."/>
            <person name="Emmerich C."/>
        </authorList>
    </citation>
    <scope>NUCLEOTIDE SEQUENCE</scope>
    <source>
        <strain evidence="3">ATCC30299</strain>
    </source>
</reference>
<name>A0AAU9J358_9CILI</name>
<gene>
    <name evidence="3" type="ORF">BSTOLATCC_MIC31724</name>
</gene>
<dbReference type="Proteomes" id="UP001162131">
    <property type="component" value="Unassembled WGS sequence"/>
</dbReference>
<protein>
    <recommendedName>
        <fullName evidence="5">Leucine Rich Repeat family protein</fullName>
    </recommendedName>
</protein>
<dbReference type="SMART" id="SM00368">
    <property type="entry name" value="LRR_RI"/>
    <property type="match status" value="11"/>
</dbReference>
<accession>A0AAU9J358</accession>
<evidence type="ECO:0008006" key="5">
    <source>
        <dbReference type="Google" id="ProtNLM"/>
    </source>
</evidence>
<evidence type="ECO:0000256" key="1">
    <source>
        <dbReference type="SAM" id="Coils"/>
    </source>
</evidence>
<dbReference type="PANTHER" id="PTHR24114">
    <property type="entry name" value="LEUCINE RICH REPEAT FAMILY PROTEIN"/>
    <property type="match status" value="1"/>
</dbReference>
<dbReference type="PANTHER" id="PTHR24114:SF2">
    <property type="entry name" value="F-BOX DOMAIN-CONTAINING PROTEIN-RELATED"/>
    <property type="match status" value="1"/>
</dbReference>
<sequence>MNYDLASTWSKLETAIGSEPILRETPEKKPMRPKTGRPRTGSGSLRKNSSLVFSSLTSPKSQFSQTVRVRPLTAQSPRYFKHYAALKIEGFTLNDIRKIYQAKCNDINIPVLVDQEMRFISYCEKNFKNRIIDLRDNGIGPLSAHVLGSVLKRDESYCQLLLGKNVIGDKGAIVLGNSLQKNASIIHIDISSNDINPEGAKSFFDSIANHPTIVSLNMSSSEGLHRNRIGNTGSEPLRNLLKQNKSLAFLNVSRTALGPDGIEFIIEGLQNNESLLSLDISNNMLDAKSIENLCFSLVTSKVIELNLSGNNLGSAGCDHLQTMLCGGLSMACYLQKLDVSYNEINFKGLAKLANGLRNNTILRTLNLEGNPLCGNSSTGVFTLIAGNVAIQNLNLNSCQLGDEGVNKLSEALDSNKVLLKLFLASNDIDDNGGLVIADGLEKNYTLKQLDLSNNRIRRKGGIALANAIKINMTLENLNLKENNIKDDAGQLFSELSRVKQNILKLSLDLNPIGFKYLQDIECNVKKNRTIFKQGVAPKIKEKIKRLALSDAQIDQIKEVIEIKKRERDDINMGLEKQTQRFNRIEQEEKAKIDTLYTELEENRNINVKLSEELENLQFETVNVKRKGDKEIQELNDLLAYVVADMKKLEKQRQSSREDFALRRGQFETMSGQLKETQQVVDIAKKSAQGSYDNMMKKLNAMKEQLRKLKNPNEVIEESKVPKLEEKPASKTPVIANPSKTPSSSKPKKEKPAFKPTSGTKQSPKKIRPKTAK</sequence>